<dbReference type="Gene3D" id="2.40.30.170">
    <property type="match status" value="1"/>
</dbReference>
<dbReference type="InterPro" id="IPR006143">
    <property type="entry name" value="RND_pump_MFP"/>
</dbReference>
<dbReference type="PANTHER" id="PTHR30469:SF33">
    <property type="entry name" value="SLR1207 PROTEIN"/>
    <property type="match status" value="1"/>
</dbReference>
<dbReference type="InterPro" id="IPR058624">
    <property type="entry name" value="MdtA-like_HH"/>
</dbReference>
<dbReference type="GO" id="GO:0015562">
    <property type="term" value="F:efflux transmembrane transporter activity"/>
    <property type="evidence" value="ECO:0007669"/>
    <property type="project" value="TreeGrafter"/>
</dbReference>
<name>A0A1G5SEZ7_9PROT</name>
<protein>
    <submittedName>
        <fullName evidence="5">Efflux transporter, RND family, MFP subunit</fullName>
    </submittedName>
</protein>
<dbReference type="InterPro" id="IPR058625">
    <property type="entry name" value="MdtA-like_BSH"/>
</dbReference>
<evidence type="ECO:0000313" key="5">
    <source>
        <dbReference type="EMBL" id="SCZ85692.1"/>
    </source>
</evidence>
<dbReference type="EMBL" id="FMWO01000048">
    <property type="protein sequence ID" value="SCZ85692.1"/>
    <property type="molecule type" value="Genomic_DNA"/>
</dbReference>
<dbReference type="Pfam" id="PF25876">
    <property type="entry name" value="HH_MFP_RND"/>
    <property type="match status" value="1"/>
</dbReference>
<proteinExistence type="inferred from homology"/>
<dbReference type="Pfam" id="PF25954">
    <property type="entry name" value="Beta-barrel_RND_2"/>
    <property type="match status" value="1"/>
</dbReference>
<dbReference type="SUPFAM" id="SSF111369">
    <property type="entry name" value="HlyD-like secretion proteins"/>
    <property type="match status" value="1"/>
</dbReference>
<dbReference type="AlphaFoldDB" id="A0A1G5SEZ7"/>
<keyword evidence="6" id="KW-1185">Reference proteome</keyword>
<dbReference type="OrthoDB" id="9784484at2"/>
<evidence type="ECO:0000259" key="3">
    <source>
        <dbReference type="Pfam" id="PF25917"/>
    </source>
</evidence>
<dbReference type="Gene3D" id="2.40.50.100">
    <property type="match status" value="1"/>
</dbReference>
<feature type="domain" description="CusB-like beta-barrel" evidence="4">
    <location>
        <begin position="207"/>
        <end position="281"/>
    </location>
</feature>
<feature type="domain" description="Multidrug resistance protein MdtA-like barrel-sandwich hybrid" evidence="3">
    <location>
        <begin position="57"/>
        <end position="194"/>
    </location>
</feature>
<reference evidence="5 6" key="1">
    <citation type="submission" date="2016-10" db="EMBL/GenBank/DDBJ databases">
        <authorList>
            <person name="de Groot N.N."/>
        </authorList>
    </citation>
    <scope>NUCLEOTIDE SEQUENCE [LARGE SCALE GENOMIC DNA]</scope>
    <source>
        <strain evidence="5">1</strain>
    </source>
</reference>
<evidence type="ECO:0000313" key="6">
    <source>
        <dbReference type="Proteomes" id="UP000198729"/>
    </source>
</evidence>
<evidence type="ECO:0000259" key="2">
    <source>
        <dbReference type="Pfam" id="PF25876"/>
    </source>
</evidence>
<dbReference type="FunFam" id="2.40.30.170:FF:000010">
    <property type="entry name" value="Efflux RND transporter periplasmic adaptor subunit"/>
    <property type="match status" value="1"/>
</dbReference>
<sequence length="377" mass="41280">MLKKIVLIIILLIAAFYGYSSLSNDAGPVEYKTGQVDRGKLIRTISANGTLTPLELIEVGTQISGTVTRIYADFNDQVKTGQILAKLDPALLDAQLQQSTANLKSAQTSLALAISKLSRSRQLVKKGFISSEALDEAEQQFKAARAQVGVNQAQVARDRANLNYSIIRSPISGVVVARDVNVGQTVAANFQTPTLFQIARDLRQMQINISVAEADIGQIHIGQHIAFSVDTFPEREFSAVVRQVRLNPTIQENVVTYNVVATLVNEDGSLLPGMTANVRFVVAEKLDVLRIPNAALRYKPAQDKANASITVQPGHRLVYRLNNNLPTPVQILTGITDGRLTEIISEELAENDLLVIEEISDKQKNGKPASNLRFRLF</sequence>
<dbReference type="RefSeq" id="WP_090286174.1">
    <property type="nucleotide sequence ID" value="NZ_FMWO01000048.1"/>
</dbReference>
<organism evidence="5 6">
    <name type="scientific">Nitrosomonas mobilis</name>
    <dbReference type="NCBI Taxonomy" id="51642"/>
    <lineage>
        <taxon>Bacteria</taxon>
        <taxon>Pseudomonadati</taxon>
        <taxon>Pseudomonadota</taxon>
        <taxon>Betaproteobacteria</taxon>
        <taxon>Nitrosomonadales</taxon>
        <taxon>Nitrosomonadaceae</taxon>
        <taxon>Nitrosomonas</taxon>
    </lineage>
</organism>
<dbReference type="InterPro" id="IPR058792">
    <property type="entry name" value="Beta-barrel_RND_2"/>
</dbReference>
<gene>
    <name evidence="5" type="ORF">NSMM_400170</name>
</gene>
<evidence type="ECO:0000259" key="4">
    <source>
        <dbReference type="Pfam" id="PF25954"/>
    </source>
</evidence>
<dbReference type="NCBIfam" id="TIGR01730">
    <property type="entry name" value="RND_mfp"/>
    <property type="match status" value="1"/>
</dbReference>
<dbReference type="Pfam" id="PF25917">
    <property type="entry name" value="BSH_RND"/>
    <property type="match status" value="1"/>
</dbReference>
<evidence type="ECO:0000256" key="1">
    <source>
        <dbReference type="ARBA" id="ARBA00009477"/>
    </source>
</evidence>
<feature type="domain" description="Multidrug resistance protein MdtA-like alpha-helical hairpin" evidence="2">
    <location>
        <begin position="95"/>
        <end position="165"/>
    </location>
</feature>
<dbReference type="Gene3D" id="1.10.287.470">
    <property type="entry name" value="Helix hairpin bin"/>
    <property type="match status" value="1"/>
</dbReference>
<dbReference type="STRING" id="51642.NSMM_400170"/>
<dbReference type="PANTHER" id="PTHR30469">
    <property type="entry name" value="MULTIDRUG RESISTANCE PROTEIN MDTA"/>
    <property type="match status" value="1"/>
</dbReference>
<dbReference type="GO" id="GO:1990281">
    <property type="term" value="C:efflux pump complex"/>
    <property type="evidence" value="ECO:0007669"/>
    <property type="project" value="TreeGrafter"/>
</dbReference>
<accession>A0A1G5SEZ7</accession>
<dbReference type="Proteomes" id="UP000198729">
    <property type="component" value="Unassembled WGS sequence"/>
</dbReference>
<comment type="similarity">
    <text evidence="1">Belongs to the membrane fusion protein (MFP) (TC 8.A.1) family.</text>
</comment>